<feature type="non-terminal residue" evidence="4">
    <location>
        <position position="1"/>
    </location>
</feature>
<dbReference type="GO" id="GO:0006888">
    <property type="term" value="P:endoplasmic reticulum to Golgi vesicle-mediated transport"/>
    <property type="evidence" value="ECO:0007669"/>
    <property type="project" value="InterPro"/>
</dbReference>
<dbReference type="Gene3D" id="3.30.450.70">
    <property type="match status" value="1"/>
</dbReference>
<dbReference type="SUPFAM" id="SSF64356">
    <property type="entry name" value="SNARE-like"/>
    <property type="match status" value="1"/>
</dbReference>
<evidence type="ECO:0000313" key="4">
    <source>
        <dbReference type="EMBL" id="ETN76143.1"/>
    </source>
</evidence>
<comment type="similarity">
    <text evidence="2">Belongs to the TRAPP small subunits family. Sedlin subfamily.</text>
</comment>
<dbReference type="AlphaFoldDB" id="W2T2K6"/>
<evidence type="ECO:0000313" key="5">
    <source>
        <dbReference type="Proteomes" id="UP000053676"/>
    </source>
</evidence>
<dbReference type="InterPro" id="IPR011012">
    <property type="entry name" value="Longin-like_dom_sf"/>
</dbReference>
<keyword evidence="3" id="KW-0931">ER-Golgi transport</keyword>
<dbReference type="Pfam" id="PF04628">
    <property type="entry name" value="Sedlin_N"/>
    <property type="match status" value="1"/>
</dbReference>
<sequence length="119" mass="13737">EMYETYIKYSMNPFYTINSAIRSSAFEQKAALYGRKYLTIYRWTFFPTPMSIGISKGTGSKHQQKTDLQPTDCHLLYFACKSRGSEKVAGRDHAKKHHVGIHMCQMVLEFAPPCMNEED</sequence>
<dbReference type="EMBL" id="KI660246">
    <property type="protein sequence ID" value="ETN76143.1"/>
    <property type="molecule type" value="Genomic_DNA"/>
</dbReference>
<dbReference type="InterPro" id="IPR006722">
    <property type="entry name" value="Sedlin"/>
</dbReference>
<dbReference type="Proteomes" id="UP000053676">
    <property type="component" value="Unassembled WGS sequence"/>
</dbReference>
<gene>
    <name evidence="4" type="ORF">NECAME_11880</name>
</gene>
<dbReference type="KEGG" id="nai:NECAME_11880"/>
<evidence type="ECO:0000256" key="3">
    <source>
        <dbReference type="ARBA" id="ARBA00022892"/>
    </source>
</evidence>
<comment type="subcellular location">
    <subcellularLocation>
        <location evidence="1">Cytoplasm</location>
        <location evidence="1">Perinuclear region</location>
    </subcellularLocation>
</comment>
<name>W2T2K6_NECAM</name>
<keyword evidence="3" id="KW-0813">Transport</keyword>
<organism evidence="4 5">
    <name type="scientific">Necator americanus</name>
    <name type="common">Human hookworm</name>
    <dbReference type="NCBI Taxonomy" id="51031"/>
    <lineage>
        <taxon>Eukaryota</taxon>
        <taxon>Metazoa</taxon>
        <taxon>Ecdysozoa</taxon>
        <taxon>Nematoda</taxon>
        <taxon>Chromadorea</taxon>
        <taxon>Rhabditida</taxon>
        <taxon>Rhabditina</taxon>
        <taxon>Rhabditomorpha</taxon>
        <taxon>Strongyloidea</taxon>
        <taxon>Ancylostomatidae</taxon>
        <taxon>Bunostominae</taxon>
        <taxon>Necator</taxon>
    </lineage>
</organism>
<protein>
    <submittedName>
        <fullName evidence="4">Uncharacterized protein</fullName>
    </submittedName>
</protein>
<dbReference type="GO" id="GO:0048471">
    <property type="term" value="C:perinuclear region of cytoplasm"/>
    <property type="evidence" value="ECO:0007669"/>
    <property type="project" value="UniProtKB-SubCell"/>
</dbReference>
<evidence type="ECO:0000256" key="1">
    <source>
        <dbReference type="ARBA" id="ARBA00004556"/>
    </source>
</evidence>
<evidence type="ECO:0000256" key="2">
    <source>
        <dbReference type="ARBA" id="ARBA00006626"/>
    </source>
</evidence>
<accession>W2T2K6</accession>
<dbReference type="STRING" id="51031.W2T2K6"/>
<reference evidence="5" key="1">
    <citation type="journal article" date="2014" name="Nat. Genet.">
        <title>Genome of the human hookworm Necator americanus.</title>
        <authorList>
            <person name="Tang Y.T."/>
            <person name="Gao X."/>
            <person name="Rosa B.A."/>
            <person name="Abubucker S."/>
            <person name="Hallsworth-Pepin K."/>
            <person name="Martin J."/>
            <person name="Tyagi R."/>
            <person name="Heizer E."/>
            <person name="Zhang X."/>
            <person name="Bhonagiri-Palsikar V."/>
            <person name="Minx P."/>
            <person name="Warren W.C."/>
            <person name="Wang Q."/>
            <person name="Zhan B."/>
            <person name="Hotez P.J."/>
            <person name="Sternberg P.W."/>
            <person name="Dougall A."/>
            <person name="Gaze S.T."/>
            <person name="Mulvenna J."/>
            <person name="Sotillo J."/>
            <person name="Ranganathan S."/>
            <person name="Rabelo E.M."/>
            <person name="Wilson R.K."/>
            <person name="Felgner P.L."/>
            <person name="Bethony J."/>
            <person name="Hawdon J.M."/>
            <person name="Gasser R.B."/>
            <person name="Loukas A."/>
            <person name="Mitreva M."/>
        </authorList>
    </citation>
    <scope>NUCLEOTIDE SEQUENCE [LARGE SCALE GENOMIC DNA]</scope>
</reference>
<proteinExistence type="inferred from homology"/>
<dbReference type="OrthoDB" id="10252102at2759"/>
<keyword evidence="5" id="KW-1185">Reference proteome</keyword>